<dbReference type="InterPro" id="IPR004027">
    <property type="entry name" value="SEC_C_motif"/>
</dbReference>
<dbReference type="NCBIfam" id="NF002592">
    <property type="entry name" value="PRK02250.1"/>
    <property type="match status" value="1"/>
</dbReference>
<sequence>MQTDLCPCCSNKAYQDCCAPIHQNPANASHPEQLMRARFSAHPKGLVDFIVATYHSECSASSFREDIATMTEHQWQSLEVLDREVLQQGELGFVTFKAHFIADGEPQCLYERSRFVKETIDGQRQWRYIDGVFPGHVKAGRNDPCPCGSGRKFKKCCG</sequence>
<accession>A0AA47KJ38</accession>
<dbReference type="Pfam" id="PF02810">
    <property type="entry name" value="SEC-C"/>
    <property type="match status" value="2"/>
</dbReference>
<dbReference type="Gene3D" id="3.10.450.50">
    <property type="match status" value="1"/>
</dbReference>
<dbReference type="InterPro" id="IPR048469">
    <property type="entry name" value="YchJ-like_M"/>
</dbReference>
<dbReference type="EMBL" id="CP114588">
    <property type="protein sequence ID" value="WBA07926.1"/>
    <property type="molecule type" value="Genomic_DNA"/>
</dbReference>
<dbReference type="SUPFAM" id="SSF103642">
    <property type="entry name" value="Sec-C motif"/>
    <property type="match status" value="1"/>
</dbReference>
<organism evidence="2 3">
    <name type="scientific">Salinivibrio kushneri</name>
    <dbReference type="NCBI Taxonomy" id="1908198"/>
    <lineage>
        <taxon>Bacteria</taxon>
        <taxon>Pseudomonadati</taxon>
        <taxon>Pseudomonadota</taxon>
        <taxon>Gammaproteobacteria</taxon>
        <taxon>Vibrionales</taxon>
        <taxon>Vibrionaceae</taxon>
        <taxon>Salinivibrio</taxon>
    </lineage>
</organism>
<dbReference type="Pfam" id="PF17775">
    <property type="entry name" value="YchJ_M-like"/>
    <property type="match status" value="1"/>
</dbReference>
<dbReference type="SUPFAM" id="SSF54427">
    <property type="entry name" value="NTF2-like"/>
    <property type="match status" value="1"/>
</dbReference>
<evidence type="ECO:0000259" key="1">
    <source>
        <dbReference type="Pfam" id="PF17775"/>
    </source>
</evidence>
<proteinExistence type="predicted"/>
<reference evidence="2" key="1">
    <citation type="submission" date="2022-09" db="EMBL/GenBank/DDBJ databases">
        <authorList>
            <person name="Li Z.-J."/>
        </authorList>
    </citation>
    <scope>NUCLEOTIDE SEQUENCE</scope>
    <source>
        <strain evidence="2">TGB11</strain>
    </source>
</reference>
<dbReference type="AlphaFoldDB" id="A0AA47KJ38"/>
<name>A0AA47KJ38_9GAMM</name>
<dbReference type="Proteomes" id="UP001164748">
    <property type="component" value="Chromosome"/>
</dbReference>
<dbReference type="PANTHER" id="PTHR33747">
    <property type="entry name" value="UPF0225 PROTEIN SCO1677"/>
    <property type="match status" value="1"/>
</dbReference>
<dbReference type="RefSeq" id="WP_269578499.1">
    <property type="nucleotide sequence ID" value="NZ_CP114588.1"/>
</dbReference>
<evidence type="ECO:0000313" key="2">
    <source>
        <dbReference type="EMBL" id="WBA07926.1"/>
    </source>
</evidence>
<dbReference type="NCBIfam" id="NF002449">
    <property type="entry name" value="PRK01617.1"/>
    <property type="match status" value="1"/>
</dbReference>
<evidence type="ECO:0000313" key="3">
    <source>
        <dbReference type="Proteomes" id="UP001164748"/>
    </source>
</evidence>
<gene>
    <name evidence="2" type="ORF">N8M53_08765</name>
</gene>
<protein>
    <submittedName>
        <fullName evidence="2">YchJ family metal-binding protein</fullName>
    </submittedName>
</protein>
<dbReference type="InterPro" id="IPR032710">
    <property type="entry name" value="NTF2-like_dom_sf"/>
</dbReference>
<dbReference type="PANTHER" id="PTHR33747:SF1">
    <property type="entry name" value="ADENYLATE CYCLASE-ASSOCIATED CAP C-TERMINAL DOMAIN-CONTAINING PROTEIN"/>
    <property type="match status" value="1"/>
</dbReference>
<feature type="domain" description="YchJ-like middle NTF2-like" evidence="1">
    <location>
        <begin position="31"/>
        <end position="131"/>
    </location>
</feature>